<dbReference type="Gene3D" id="3.30.70.270">
    <property type="match status" value="1"/>
</dbReference>
<dbReference type="OrthoDB" id="41323at2759"/>
<organism evidence="1 2">
    <name type="scientific">Phytophthora fragariaefolia</name>
    <dbReference type="NCBI Taxonomy" id="1490495"/>
    <lineage>
        <taxon>Eukaryota</taxon>
        <taxon>Sar</taxon>
        <taxon>Stramenopiles</taxon>
        <taxon>Oomycota</taxon>
        <taxon>Peronosporomycetes</taxon>
        <taxon>Peronosporales</taxon>
        <taxon>Peronosporaceae</taxon>
        <taxon>Phytophthora</taxon>
    </lineage>
</organism>
<name>A0A9W6XD59_9STRA</name>
<gene>
    <name evidence="1" type="ORF">Pfra01_000976600</name>
</gene>
<reference evidence="1" key="1">
    <citation type="submission" date="2023-04" db="EMBL/GenBank/DDBJ databases">
        <title>Phytophthora fragariaefolia NBRC 109709.</title>
        <authorList>
            <person name="Ichikawa N."/>
            <person name="Sato H."/>
            <person name="Tonouchi N."/>
        </authorList>
    </citation>
    <scope>NUCLEOTIDE SEQUENCE</scope>
    <source>
        <strain evidence="1">NBRC 109709</strain>
    </source>
</reference>
<dbReference type="EMBL" id="BSXT01000911">
    <property type="protein sequence ID" value="GMF36119.1"/>
    <property type="molecule type" value="Genomic_DNA"/>
</dbReference>
<dbReference type="SUPFAM" id="SSF56672">
    <property type="entry name" value="DNA/RNA polymerases"/>
    <property type="match status" value="1"/>
</dbReference>
<evidence type="ECO:0000313" key="1">
    <source>
        <dbReference type="EMBL" id="GMF36119.1"/>
    </source>
</evidence>
<accession>A0A9W6XD59</accession>
<comment type="caution">
    <text evidence="1">The sequence shown here is derived from an EMBL/GenBank/DDBJ whole genome shotgun (WGS) entry which is preliminary data.</text>
</comment>
<dbReference type="PANTHER" id="PTHR24559">
    <property type="entry name" value="TRANSPOSON TY3-I GAG-POL POLYPROTEIN"/>
    <property type="match status" value="1"/>
</dbReference>
<keyword evidence="2" id="KW-1185">Reference proteome</keyword>
<dbReference type="Gene3D" id="3.10.10.10">
    <property type="entry name" value="HIV Type 1 Reverse Transcriptase, subunit A, domain 1"/>
    <property type="match status" value="1"/>
</dbReference>
<dbReference type="InterPro" id="IPR053134">
    <property type="entry name" value="RNA-dir_DNA_polymerase"/>
</dbReference>
<evidence type="ECO:0000313" key="2">
    <source>
        <dbReference type="Proteomes" id="UP001165121"/>
    </source>
</evidence>
<protein>
    <submittedName>
        <fullName evidence="1">Unnamed protein product</fullName>
    </submittedName>
</protein>
<proteinExistence type="predicted"/>
<dbReference type="Proteomes" id="UP001165121">
    <property type="component" value="Unassembled WGS sequence"/>
</dbReference>
<dbReference type="InterPro" id="IPR043128">
    <property type="entry name" value="Rev_trsase/Diguanyl_cyclase"/>
</dbReference>
<dbReference type="PANTHER" id="PTHR24559:SF444">
    <property type="entry name" value="REVERSE TRANSCRIPTASE DOMAIN-CONTAINING PROTEIN"/>
    <property type="match status" value="1"/>
</dbReference>
<sequence length="175" mass="19721">MLDLNEMSLDKFGKALQASELAEVVVIRPEEELNSSSLLDEAVLDDAKKRSMHVADRRIRHWPLPRQQYDVIDASFRAKHEAGLVRESKSPHSTTTFCVRKPNGKRRIVHAFNTFNAAAIPAQTPIPRKDVLQNNMVDCTLYSALDLVDGYYQLLMRASDIPLTAVSTPSGMLWE</sequence>
<dbReference type="InterPro" id="IPR043502">
    <property type="entry name" value="DNA/RNA_pol_sf"/>
</dbReference>
<dbReference type="AlphaFoldDB" id="A0A9W6XD59"/>